<proteinExistence type="predicted"/>
<dbReference type="Proteomes" id="UP000595792">
    <property type="component" value="Chromosome"/>
</dbReference>
<name>A0AAX1KFB6_FLAPL</name>
<organism evidence="1 2">
    <name type="scientific">Flavonifractor plautii</name>
    <name type="common">Fusobacterium plautii</name>
    <dbReference type="NCBI Taxonomy" id="292800"/>
    <lineage>
        <taxon>Bacteria</taxon>
        <taxon>Bacillati</taxon>
        <taxon>Bacillota</taxon>
        <taxon>Clostridia</taxon>
        <taxon>Eubacteriales</taxon>
        <taxon>Oscillospiraceae</taxon>
        <taxon>Flavonifractor</taxon>
    </lineage>
</organism>
<dbReference type="AlphaFoldDB" id="A0AAX1KFB6"/>
<dbReference type="RefSeq" id="WP_065535452.1">
    <property type="nucleotide sequence ID" value="NZ_CP015406.2"/>
</dbReference>
<evidence type="ECO:0000313" key="2">
    <source>
        <dbReference type="Proteomes" id="UP000595792"/>
    </source>
</evidence>
<reference evidence="1 2" key="1">
    <citation type="submission" date="2020-11" db="EMBL/GenBank/DDBJ databases">
        <title>Closed and high quality bacterial genomes of the OMM12 community.</title>
        <authorList>
            <person name="Marbouty M."/>
            <person name="Lamy-Besnier Q."/>
            <person name="Debarbieux L."/>
            <person name="Koszul R."/>
        </authorList>
    </citation>
    <scope>NUCLEOTIDE SEQUENCE [LARGE SCALE GENOMIC DNA]</scope>
    <source>
        <strain evidence="1 2">YL31</strain>
    </source>
</reference>
<protein>
    <submittedName>
        <fullName evidence="1">Uncharacterized protein</fullName>
    </submittedName>
</protein>
<sequence length="85" mass="9712">MLPNGMGYAEILIRQMGITDEMIRKYREKFTHDGLGACLKALARRGWLAAEPVYTCMVQHTRETQEGRELWGRYWSSISVGSSTT</sequence>
<evidence type="ECO:0000313" key="1">
    <source>
        <dbReference type="EMBL" id="QQR04632.1"/>
    </source>
</evidence>
<dbReference type="EMBL" id="CP065315">
    <property type="protein sequence ID" value="QQR04632.1"/>
    <property type="molecule type" value="Genomic_DNA"/>
</dbReference>
<accession>A0AAX1KFB6</accession>
<gene>
    <name evidence="1" type="ORF">I5Q84_11620</name>
</gene>